<evidence type="ECO:0000256" key="1">
    <source>
        <dbReference type="SAM" id="MobiDB-lite"/>
    </source>
</evidence>
<feature type="compositionally biased region" description="Basic residues" evidence="1">
    <location>
        <begin position="177"/>
        <end position="189"/>
    </location>
</feature>
<feature type="compositionally biased region" description="Low complexity" evidence="1">
    <location>
        <begin position="193"/>
        <end position="221"/>
    </location>
</feature>
<protein>
    <submittedName>
        <fullName evidence="2">Uncharacterized protein</fullName>
    </submittedName>
</protein>
<dbReference type="EMBL" id="CP000124">
    <property type="protein sequence ID" value="ABA50531.1"/>
    <property type="molecule type" value="Genomic_DNA"/>
</dbReference>
<dbReference type="HOGENOM" id="CLU_628031_0_0_4"/>
<feature type="region of interest" description="Disordered" evidence="1">
    <location>
        <begin position="167"/>
        <end position="240"/>
    </location>
</feature>
<gene>
    <name evidence="2" type="ordered locus">BURPS1710b_3572</name>
</gene>
<name>Q3JNB7_BURP1</name>
<evidence type="ECO:0000313" key="3">
    <source>
        <dbReference type="Proteomes" id="UP000002700"/>
    </source>
</evidence>
<proteinExistence type="predicted"/>
<feature type="region of interest" description="Disordered" evidence="1">
    <location>
        <begin position="270"/>
        <end position="312"/>
    </location>
</feature>
<dbReference type="AlphaFoldDB" id="Q3JNB7"/>
<feature type="region of interest" description="Disordered" evidence="1">
    <location>
        <begin position="393"/>
        <end position="414"/>
    </location>
</feature>
<feature type="compositionally biased region" description="Basic and acidic residues" evidence="1">
    <location>
        <begin position="279"/>
        <end position="291"/>
    </location>
</feature>
<organism evidence="2 3">
    <name type="scientific">Burkholderia pseudomallei (strain 1710b)</name>
    <dbReference type="NCBI Taxonomy" id="320372"/>
    <lineage>
        <taxon>Bacteria</taxon>
        <taxon>Pseudomonadati</taxon>
        <taxon>Pseudomonadota</taxon>
        <taxon>Betaproteobacteria</taxon>
        <taxon>Burkholderiales</taxon>
        <taxon>Burkholderiaceae</taxon>
        <taxon>Burkholderia</taxon>
        <taxon>pseudomallei group</taxon>
    </lineage>
</organism>
<dbReference type="EnsemblBacteria" id="ABA50531">
    <property type="protein sequence ID" value="ABA50531"/>
    <property type="gene ID" value="BURPS1710b_3572"/>
</dbReference>
<evidence type="ECO:0000313" key="2">
    <source>
        <dbReference type="EMBL" id="ABA50531.1"/>
    </source>
</evidence>
<dbReference type="KEGG" id="bpm:BURPS1710b_3572"/>
<dbReference type="Proteomes" id="UP000002700">
    <property type="component" value="Chromosome I"/>
</dbReference>
<sequence length="436" mass="48026">MDLAAGARGVRVDARAGFAQLVERLGNERLAAEAGVHRHDQHEIDAIHHVIEVIERRRRVEHEARLAAVIADQAERAVDVIRRFRVKADQVRARLREIRHDPVDRTHHQVHVDRHLHVRADRLADERADRQVRHVVVVHHVEVDPVGAGGDDIADFFAEPREIGRQNAGGDAELRHERRARGMRCKTEKRHSTAAARAGRLRAGASSSRMPNQSGASAARGGRLGGGCGGRPRRDHHEPVSIQRVGEDQLFAGTIRPRAPSIRIRVHADDPQYGAGGRAVDRPALDHHGQREPGSGGEGARRRRPSAVAAAGRAVRVHELGGDRDAGGHDARRVFLRRGGRRALRGARRRIRAAHAAHAALSAASRGCGARRIGALSALGLVVPAGLLLLARSRPDDDEDEQGERQQRFQREDEHRVLVEQIGHGGFHQQRTLYGF</sequence>
<feature type="compositionally biased region" description="Basic and acidic residues" evidence="1">
    <location>
        <begin position="403"/>
        <end position="414"/>
    </location>
</feature>
<reference evidence="2 3" key="1">
    <citation type="submission" date="2005-09" db="EMBL/GenBank/DDBJ databases">
        <authorList>
            <person name="Woods D.E."/>
            <person name="Nierman W.C."/>
        </authorList>
    </citation>
    <scope>NUCLEOTIDE SEQUENCE [LARGE SCALE GENOMIC DNA]</scope>
    <source>
        <strain evidence="2 3">1710b</strain>
    </source>
</reference>
<accession>Q3JNB7</accession>